<keyword evidence="4" id="KW-1185">Reference proteome</keyword>
<proteinExistence type="predicted"/>
<evidence type="ECO:0000259" key="2">
    <source>
        <dbReference type="Pfam" id="PF13360"/>
    </source>
</evidence>
<evidence type="ECO:0000313" key="4">
    <source>
        <dbReference type="Proteomes" id="UP000067626"/>
    </source>
</evidence>
<name>A0A0K1EGC6_CHOCO</name>
<organism evidence="3 4">
    <name type="scientific">Chondromyces crocatus</name>
    <dbReference type="NCBI Taxonomy" id="52"/>
    <lineage>
        <taxon>Bacteria</taxon>
        <taxon>Pseudomonadati</taxon>
        <taxon>Myxococcota</taxon>
        <taxon>Polyangia</taxon>
        <taxon>Polyangiales</taxon>
        <taxon>Polyangiaceae</taxon>
        <taxon>Chondromyces</taxon>
    </lineage>
</organism>
<dbReference type="InterPro" id="IPR002372">
    <property type="entry name" value="PQQ_rpt_dom"/>
</dbReference>
<reference evidence="3 4" key="1">
    <citation type="submission" date="2015-07" db="EMBL/GenBank/DDBJ databases">
        <title>Genome analysis of myxobacterium Chondromyces crocatus Cm c5 reveals a high potential for natural compound synthesis and the genetic basis for the loss of fruiting body formation.</title>
        <authorList>
            <person name="Zaburannyi N."/>
            <person name="Bunk B."/>
            <person name="Maier J."/>
            <person name="Overmann J."/>
            <person name="Mueller R."/>
        </authorList>
    </citation>
    <scope>NUCLEOTIDE SEQUENCE [LARGE SCALE GENOMIC DNA]</scope>
    <source>
        <strain evidence="3 4">Cm c5</strain>
    </source>
</reference>
<dbReference type="EMBL" id="CP012159">
    <property type="protein sequence ID" value="AKT39926.1"/>
    <property type="molecule type" value="Genomic_DNA"/>
</dbReference>
<feature type="domain" description="Pyrrolo-quinoline quinone repeat" evidence="2">
    <location>
        <begin position="241"/>
        <end position="329"/>
    </location>
</feature>
<dbReference type="RefSeq" id="WP_050431924.1">
    <property type="nucleotide sequence ID" value="NZ_CP012159.1"/>
</dbReference>
<evidence type="ECO:0000313" key="3">
    <source>
        <dbReference type="EMBL" id="AKT39926.1"/>
    </source>
</evidence>
<evidence type="ECO:0000256" key="1">
    <source>
        <dbReference type="SAM" id="MobiDB-lite"/>
    </source>
</evidence>
<dbReference type="STRING" id="52.CMC5_040770"/>
<dbReference type="SUPFAM" id="SSF50998">
    <property type="entry name" value="Quinoprotein alcohol dehydrogenase-like"/>
    <property type="match status" value="2"/>
</dbReference>
<dbReference type="AlphaFoldDB" id="A0A0K1EGC6"/>
<dbReference type="InterPro" id="IPR011047">
    <property type="entry name" value="Quinoprotein_ADH-like_sf"/>
</dbReference>
<gene>
    <name evidence="3" type="ORF">CMC5_040770</name>
</gene>
<accession>A0A0K1EGC6</accession>
<dbReference type="Pfam" id="PF13360">
    <property type="entry name" value="PQQ_2"/>
    <property type="match status" value="1"/>
</dbReference>
<dbReference type="Proteomes" id="UP000067626">
    <property type="component" value="Chromosome"/>
</dbReference>
<dbReference type="KEGG" id="ccro:CMC5_040770"/>
<sequence length="608" mass="64263">MPLLPDADADRRAYDAARSAVLAGAEDPDVRFAGDPFSLSAWLRVRKLIEAVGDTARVLHHVGLDPARWADLERRWIGLLHQPSVRARHDLWSERLDVRTEAAQLLSSPGPVSRDALEPGATILTAPDSPTSASAPRRAWWALGYALRGAAPPALRAVDLATGQVVWEGLTSLCTWHSPPARGSYAARGRALFFAHETRIGLADLATGTLHWAASLPAPIAHDDEGRVALFDPLPEPPHATRGGPPSAANSAGVVLVRTQTPALIALDRESGNVRWQIPLGSSARLHEVTGLGVLVHARDVTGQWVSLLDPWTGAARWTIGGRLADATPQVEAVTVRGRHALLLLTEGTSTPPWPPLGPGVFPGGAPLPGGAQPPQPPVGSGTFSGSPALPQPPARADRSVLRIDVLTGQPIGPPVRADVQARPAPATLERHHVWAGAAAGTLVRITDRPPPGLVDRLLGRRVDDTTTIALPEPDLLVDALEPAGALVLALVHARGERRVRLLALDPSIGALRWDTRDLGPTPDSPAGAALRIHGTLAAVATGTTPDGPTQITGIDAERGVPRWSLAITGWTGHDLLGDALIVWSREHAQIVRIADGTALGFWPLVER</sequence>
<protein>
    <recommendedName>
        <fullName evidence="2">Pyrrolo-quinoline quinone repeat domain-containing protein</fullName>
    </recommendedName>
</protein>
<dbReference type="Gene3D" id="2.130.10.10">
    <property type="entry name" value="YVTN repeat-like/Quinoprotein amine dehydrogenase"/>
    <property type="match status" value="1"/>
</dbReference>
<dbReference type="OrthoDB" id="3515700at2"/>
<dbReference type="InterPro" id="IPR015943">
    <property type="entry name" value="WD40/YVTN_repeat-like_dom_sf"/>
</dbReference>
<feature type="region of interest" description="Disordered" evidence="1">
    <location>
        <begin position="362"/>
        <end position="395"/>
    </location>
</feature>